<accession>F0GWS2</accession>
<keyword evidence="2" id="KW-1185">Reference proteome</keyword>
<sequence>MTKIYEKFPEITNIKANVLSKKFVNNNTYLILDKTIFLPKNDSLKDDEGYISGHKVLSIEEKRDNIIHLIEGKENRKDLVLSLDKSIRRENLYSASAFCLFKIFYKSYYSTGRFSLEANVEIKKITIENPSPDFDPFLIEYLINYSIEKGLKINFDKGIAELSGIGKAVNNLICFDNTYKVKSFKITNCLKEDNSTIVFFDAGI</sequence>
<evidence type="ECO:0000313" key="2">
    <source>
        <dbReference type="Proteomes" id="UP000005286"/>
    </source>
</evidence>
<dbReference type="eggNOG" id="COG2872">
    <property type="taxonomic scope" value="Bacteria"/>
</dbReference>
<dbReference type="EMBL" id="AEXM01000028">
    <property type="protein sequence ID" value="EGC81723.1"/>
    <property type="molecule type" value="Genomic_DNA"/>
</dbReference>
<dbReference type="RefSeq" id="WP_004835315.1">
    <property type="nucleotide sequence ID" value="NZ_AEXM01000028.1"/>
</dbReference>
<gene>
    <name evidence="1" type="ORF">HMPREF9290_0571</name>
</gene>
<organism evidence="1 2">
    <name type="scientific">Anaerococcus prevotii ACS-065-V-Col13</name>
    <dbReference type="NCBI Taxonomy" id="879305"/>
    <lineage>
        <taxon>Bacteria</taxon>
        <taxon>Bacillati</taxon>
        <taxon>Bacillota</taxon>
        <taxon>Tissierellia</taxon>
        <taxon>Tissierellales</taxon>
        <taxon>Peptoniphilaceae</taxon>
        <taxon>Anaerococcus</taxon>
    </lineage>
</organism>
<protein>
    <submittedName>
        <fullName evidence="1">Conserved domain protein</fullName>
    </submittedName>
</protein>
<reference evidence="1 2" key="1">
    <citation type="submission" date="2011-01" db="EMBL/GenBank/DDBJ databases">
        <authorList>
            <person name="Durkin A.S."/>
            <person name="Madupu R."/>
            <person name="Torralba M."/>
            <person name="Gillis M."/>
            <person name="Methe B."/>
            <person name="Sutton G."/>
            <person name="Nelson K.E."/>
        </authorList>
    </citation>
    <scope>NUCLEOTIDE SEQUENCE [LARGE SCALE GENOMIC DNA]</scope>
    <source>
        <strain evidence="1 2">ACS-065-V-Col13</strain>
    </source>
</reference>
<proteinExistence type="predicted"/>
<evidence type="ECO:0000313" key="1">
    <source>
        <dbReference type="EMBL" id="EGC81723.1"/>
    </source>
</evidence>
<dbReference type="Proteomes" id="UP000005286">
    <property type="component" value="Unassembled WGS sequence"/>
</dbReference>
<dbReference type="AlphaFoldDB" id="F0GWS2"/>
<dbReference type="PATRIC" id="fig|879305.3.peg.1260"/>
<dbReference type="STRING" id="879305.HMPREF9290_0571"/>
<name>F0GWS2_9FIRM</name>
<dbReference type="Gene3D" id="2.40.30.130">
    <property type="match status" value="1"/>
</dbReference>
<comment type="caution">
    <text evidence="1">The sequence shown here is derived from an EMBL/GenBank/DDBJ whole genome shotgun (WGS) entry which is preliminary data.</text>
</comment>